<keyword evidence="4" id="KW-0812">Transmembrane</keyword>
<dbReference type="CDD" id="cd01129">
    <property type="entry name" value="PulE-GspE-like"/>
    <property type="match status" value="1"/>
</dbReference>
<dbReference type="PANTHER" id="PTHR30258">
    <property type="entry name" value="TYPE II SECRETION SYSTEM PROTEIN GSPE-RELATED"/>
    <property type="match status" value="1"/>
</dbReference>
<dbReference type="SMART" id="SM00382">
    <property type="entry name" value="AAA"/>
    <property type="match status" value="1"/>
</dbReference>
<evidence type="ECO:0000256" key="1">
    <source>
        <dbReference type="ARBA" id="ARBA00006611"/>
    </source>
</evidence>
<dbReference type="InterPro" id="IPR027417">
    <property type="entry name" value="P-loop_NTPase"/>
</dbReference>
<dbReference type="InterPro" id="IPR001482">
    <property type="entry name" value="T2SS/T4SS_dom"/>
</dbReference>
<dbReference type="Gene3D" id="3.30.450.90">
    <property type="match status" value="1"/>
</dbReference>
<dbReference type="SUPFAM" id="SSF52540">
    <property type="entry name" value="P-loop containing nucleoside triphosphate hydrolases"/>
    <property type="match status" value="1"/>
</dbReference>
<dbReference type="EMBL" id="JASCXX010000003">
    <property type="protein sequence ID" value="MDI6448095.1"/>
    <property type="molecule type" value="Genomic_DNA"/>
</dbReference>
<dbReference type="InterPro" id="IPR003593">
    <property type="entry name" value="AAA+_ATPase"/>
</dbReference>
<organism evidence="6 7">
    <name type="scientific">Anaerobaca lacustris</name>
    <dbReference type="NCBI Taxonomy" id="3044600"/>
    <lineage>
        <taxon>Bacteria</taxon>
        <taxon>Pseudomonadati</taxon>
        <taxon>Planctomycetota</taxon>
        <taxon>Phycisphaerae</taxon>
        <taxon>Sedimentisphaerales</taxon>
        <taxon>Anaerobacaceae</taxon>
        <taxon>Anaerobaca</taxon>
    </lineage>
</organism>
<comment type="caution">
    <text evidence="6">The sequence shown here is derived from an EMBL/GenBank/DDBJ whole genome shotgun (WGS) entry which is preliminary data.</text>
</comment>
<comment type="similarity">
    <text evidence="1">Belongs to the GSP E family.</text>
</comment>
<keyword evidence="2" id="KW-0547">Nucleotide-binding</keyword>
<dbReference type="Proteomes" id="UP001431776">
    <property type="component" value="Unassembled WGS sequence"/>
</dbReference>
<feature type="domain" description="AAA+ ATPase" evidence="5">
    <location>
        <begin position="287"/>
        <end position="417"/>
    </location>
</feature>
<dbReference type="GO" id="GO:0016887">
    <property type="term" value="F:ATP hydrolysis activity"/>
    <property type="evidence" value="ECO:0007669"/>
    <property type="project" value="TreeGrafter"/>
</dbReference>
<accession>A0AAW6TRA5</accession>
<feature type="transmembrane region" description="Helical" evidence="4">
    <location>
        <begin position="36"/>
        <end position="59"/>
    </location>
</feature>
<dbReference type="GO" id="GO:0005886">
    <property type="term" value="C:plasma membrane"/>
    <property type="evidence" value="ECO:0007669"/>
    <property type="project" value="TreeGrafter"/>
</dbReference>
<keyword evidence="3" id="KW-0067">ATP-binding</keyword>
<proteinExistence type="inferred from homology"/>
<dbReference type="GO" id="GO:0005524">
    <property type="term" value="F:ATP binding"/>
    <property type="evidence" value="ECO:0007669"/>
    <property type="project" value="UniProtKB-KW"/>
</dbReference>
<evidence type="ECO:0000256" key="4">
    <source>
        <dbReference type="SAM" id="Phobius"/>
    </source>
</evidence>
<keyword evidence="4" id="KW-1133">Transmembrane helix</keyword>
<dbReference type="PANTHER" id="PTHR30258:SF2">
    <property type="entry name" value="COMG OPERON PROTEIN 1"/>
    <property type="match status" value="1"/>
</dbReference>
<gene>
    <name evidence="6" type="ORF">QJ522_03475</name>
</gene>
<feature type="transmembrane region" description="Helical" evidence="4">
    <location>
        <begin position="66"/>
        <end position="85"/>
    </location>
</feature>
<evidence type="ECO:0000313" key="7">
    <source>
        <dbReference type="Proteomes" id="UP001431776"/>
    </source>
</evidence>
<evidence type="ECO:0000256" key="3">
    <source>
        <dbReference type="ARBA" id="ARBA00022840"/>
    </source>
</evidence>
<dbReference type="RefSeq" id="WP_349243505.1">
    <property type="nucleotide sequence ID" value="NZ_JASCXX010000003.1"/>
</dbReference>
<reference evidence="6" key="1">
    <citation type="submission" date="2023-05" db="EMBL/GenBank/DDBJ databases">
        <title>Anaerotaeda fermentans gen. nov., sp. nov., a novel anaerobic planctomycete of the new family within the order Sedimentisphaerales isolated from Taman Peninsula, Russia.</title>
        <authorList>
            <person name="Khomyakova M.A."/>
            <person name="Merkel A.Y."/>
            <person name="Slobodkin A.I."/>
        </authorList>
    </citation>
    <scope>NUCLEOTIDE SEQUENCE</scope>
    <source>
        <strain evidence="6">M17dextr</strain>
    </source>
</reference>
<dbReference type="Gene3D" id="3.40.50.300">
    <property type="entry name" value="P-loop containing nucleotide triphosphate hydrolases"/>
    <property type="match status" value="1"/>
</dbReference>
<protein>
    <submittedName>
        <fullName evidence="6">GspE/PulE family protein</fullName>
    </submittedName>
</protein>
<name>A0AAW6TRA5_9BACT</name>
<evidence type="ECO:0000313" key="6">
    <source>
        <dbReference type="EMBL" id="MDI6448095.1"/>
    </source>
</evidence>
<evidence type="ECO:0000256" key="2">
    <source>
        <dbReference type="ARBA" id="ARBA00022741"/>
    </source>
</evidence>
<dbReference type="Pfam" id="PF00437">
    <property type="entry name" value="T2SSE"/>
    <property type="match status" value="1"/>
</dbReference>
<sequence>MSGAFSIVRVLLLEAGSSEASSMVSAQALPFHPLRLFLLVAWVYLCMYCVLQVQFGLLVPGKYKTPANLASLVAGPLVLLSLVIVETARRSRTNRGPLFDLIKQQLRNAVAGLHAIRATSPEDEAALRLLDSSGRTIDEIAGHGQGKREEARVLDLTEFIVADALERRASDILIDPTSESIYGIRLRIDGVLRNTRELNAETCRAVINSLKAVSGMDISERRRPQDGAFLARRGDQTASFRVASSGTVHGEKLSIRVLNRDAATQTLKDLGLGDKQNAIIKQALHKPSGMILICGPTGSGKTTTMYAMLNAIDRLTRNVITVEDPIEAMLPQTSQIEINPKAEITFANTLRSVLRQDPDVICVGEIRDEETAEIALRAAQTGHLVLATLHCDSNASAIARLMDLGVSRLLLSLGLNLIMSQRLLRCLCTRCHKRAELSDTQIAEFKRKGIDSSGIYEAGRCRHCDGTGYFGRTAISDILIIDGEVKARIAAGESFGSAQGDGNREGRIHLRKQGLKMVVAGVTSLEELKRVVG</sequence>
<dbReference type="AlphaFoldDB" id="A0AAW6TRA5"/>
<keyword evidence="7" id="KW-1185">Reference proteome</keyword>
<evidence type="ECO:0000259" key="5">
    <source>
        <dbReference type="SMART" id="SM00382"/>
    </source>
</evidence>
<keyword evidence="4" id="KW-0472">Membrane</keyword>